<keyword evidence="5 6" id="KW-0472">Membrane</keyword>
<evidence type="ECO:0000256" key="6">
    <source>
        <dbReference type="SAM" id="Phobius"/>
    </source>
</evidence>
<protein>
    <submittedName>
        <fullName evidence="7">TspO protein</fullName>
    </submittedName>
</protein>
<evidence type="ECO:0000256" key="2">
    <source>
        <dbReference type="ARBA" id="ARBA00007524"/>
    </source>
</evidence>
<dbReference type="InterPro" id="IPR004307">
    <property type="entry name" value="TspO_MBR"/>
</dbReference>
<evidence type="ECO:0000256" key="5">
    <source>
        <dbReference type="ARBA" id="ARBA00023136"/>
    </source>
</evidence>
<dbReference type="PIRSF" id="PIRSF005859">
    <property type="entry name" value="PBR"/>
    <property type="match status" value="1"/>
</dbReference>
<accession>A0A2M7V3Q7</accession>
<feature type="transmembrane region" description="Helical" evidence="6">
    <location>
        <begin position="116"/>
        <end position="137"/>
    </location>
</feature>
<feature type="transmembrane region" description="Helical" evidence="6">
    <location>
        <begin position="49"/>
        <end position="70"/>
    </location>
</feature>
<evidence type="ECO:0000313" key="7">
    <source>
        <dbReference type="EMBL" id="PIZ93156.1"/>
    </source>
</evidence>
<feature type="transmembrane region" description="Helical" evidence="6">
    <location>
        <begin position="12"/>
        <end position="34"/>
    </location>
</feature>
<keyword evidence="3 6" id="KW-0812">Transmembrane</keyword>
<dbReference type="FunFam" id="1.20.1260.100:FF:000001">
    <property type="entry name" value="translocator protein 2"/>
    <property type="match status" value="1"/>
</dbReference>
<evidence type="ECO:0000256" key="1">
    <source>
        <dbReference type="ARBA" id="ARBA00004141"/>
    </source>
</evidence>
<proteinExistence type="inferred from homology"/>
<dbReference type="Proteomes" id="UP000230078">
    <property type="component" value="Unassembled WGS sequence"/>
</dbReference>
<dbReference type="Pfam" id="PF03073">
    <property type="entry name" value="TspO_MBR"/>
    <property type="match status" value="1"/>
</dbReference>
<dbReference type="GO" id="GO:0016020">
    <property type="term" value="C:membrane"/>
    <property type="evidence" value="ECO:0007669"/>
    <property type="project" value="UniProtKB-SubCell"/>
</dbReference>
<dbReference type="InterPro" id="IPR038330">
    <property type="entry name" value="TspO/MBR-related_sf"/>
</dbReference>
<dbReference type="PANTHER" id="PTHR10057:SF0">
    <property type="entry name" value="TRANSLOCATOR PROTEIN"/>
    <property type="match status" value="1"/>
</dbReference>
<dbReference type="PANTHER" id="PTHR10057">
    <property type="entry name" value="PERIPHERAL-TYPE BENZODIAZEPINE RECEPTOR"/>
    <property type="match status" value="1"/>
</dbReference>
<organism evidence="7 8">
    <name type="scientific">Candidatus Magasanikbacteria bacterium CG_4_10_14_0_2_um_filter_41_31</name>
    <dbReference type="NCBI Taxonomy" id="1974639"/>
    <lineage>
        <taxon>Bacteria</taxon>
        <taxon>Candidatus Magasanikiibacteriota</taxon>
    </lineage>
</organism>
<feature type="transmembrane region" description="Helical" evidence="6">
    <location>
        <begin position="149"/>
        <end position="168"/>
    </location>
</feature>
<comment type="similarity">
    <text evidence="2">Belongs to the TspO/BZRP family.</text>
</comment>
<evidence type="ECO:0000256" key="4">
    <source>
        <dbReference type="ARBA" id="ARBA00022989"/>
    </source>
</evidence>
<dbReference type="GO" id="GO:0033013">
    <property type="term" value="P:tetrapyrrole metabolic process"/>
    <property type="evidence" value="ECO:0007669"/>
    <property type="project" value="UniProtKB-ARBA"/>
</dbReference>
<keyword evidence="4 6" id="KW-1133">Transmembrane helix</keyword>
<reference evidence="8" key="1">
    <citation type="submission" date="2017-09" db="EMBL/GenBank/DDBJ databases">
        <title>Depth-based differentiation of microbial function through sediment-hosted aquifers and enrichment of novel symbionts in the deep terrestrial subsurface.</title>
        <authorList>
            <person name="Probst A.J."/>
            <person name="Ladd B."/>
            <person name="Jarett J.K."/>
            <person name="Geller-Mcgrath D.E."/>
            <person name="Sieber C.M.K."/>
            <person name="Emerson J.B."/>
            <person name="Anantharaman K."/>
            <person name="Thomas B.C."/>
            <person name="Malmstrom R."/>
            <person name="Stieglmeier M."/>
            <person name="Klingl A."/>
            <person name="Woyke T."/>
            <person name="Ryan C.M."/>
            <person name="Banfield J.F."/>
        </authorList>
    </citation>
    <scope>NUCLEOTIDE SEQUENCE [LARGE SCALE GENOMIC DNA]</scope>
</reference>
<comment type="caution">
    <text evidence="7">The sequence shown here is derived from an EMBL/GenBank/DDBJ whole genome shotgun (WGS) entry which is preliminary data.</text>
</comment>
<evidence type="ECO:0000313" key="8">
    <source>
        <dbReference type="Proteomes" id="UP000230078"/>
    </source>
</evidence>
<gene>
    <name evidence="7" type="ORF">COX83_02585</name>
</gene>
<comment type="subcellular location">
    <subcellularLocation>
        <location evidence="1">Membrane</location>
        <topology evidence="1">Multi-pass membrane protein</topology>
    </subcellularLocation>
</comment>
<name>A0A2M7V3Q7_9BACT</name>
<dbReference type="Gene3D" id="1.20.1260.100">
    <property type="entry name" value="TspO/MBR protein"/>
    <property type="match status" value="1"/>
</dbReference>
<dbReference type="CDD" id="cd15904">
    <property type="entry name" value="TSPO_MBR"/>
    <property type="match status" value="1"/>
</dbReference>
<evidence type="ECO:0000256" key="3">
    <source>
        <dbReference type="ARBA" id="ARBA00022692"/>
    </source>
</evidence>
<sequence>MRHLHAKSHHFVIPSIAVTVAVLGALFTELGMTWYETTLTLPSFVPPDWVFPIAWTAIYIMTAGAAYIVWHEGPKKVLHLFASKESKDEFHALQWLFGINAGLNLLWTILFFFFHWIGAAAFEIVLLEVTIIAMVAFSWKISRIASYLLLPYAVWVLFASYLTMRIMFLN</sequence>
<dbReference type="AlphaFoldDB" id="A0A2M7V3Q7"/>
<dbReference type="EMBL" id="PFPI01000033">
    <property type="protein sequence ID" value="PIZ93156.1"/>
    <property type="molecule type" value="Genomic_DNA"/>
</dbReference>
<feature type="transmembrane region" description="Helical" evidence="6">
    <location>
        <begin position="90"/>
        <end position="110"/>
    </location>
</feature>